<organism evidence="7 8">
    <name type="scientific">Saccharibacillus brassicae</name>
    <dbReference type="NCBI Taxonomy" id="2583377"/>
    <lineage>
        <taxon>Bacteria</taxon>
        <taxon>Bacillati</taxon>
        <taxon>Bacillota</taxon>
        <taxon>Bacilli</taxon>
        <taxon>Bacillales</taxon>
        <taxon>Paenibacillaceae</taxon>
        <taxon>Saccharibacillus</taxon>
    </lineage>
</organism>
<dbReference type="OrthoDB" id="9804948at2"/>
<proteinExistence type="predicted"/>
<dbReference type="PANTHER" id="PTHR36449">
    <property type="entry name" value="ACETYLTRANSFERASE-RELATED"/>
    <property type="match status" value="1"/>
</dbReference>
<evidence type="ECO:0000256" key="2">
    <source>
        <dbReference type="ARBA" id="ARBA00022649"/>
    </source>
</evidence>
<keyword evidence="8" id="KW-1185">Reference proteome</keyword>
<gene>
    <name evidence="7" type="ORF">FFV09_00955</name>
</gene>
<dbReference type="EMBL" id="CP041217">
    <property type="protein sequence ID" value="QDH19547.1"/>
    <property type="molecule type" value="Genomic_DNA"/>
</dbReference>
<dbReference type="PANTHER" id="PTHR36449:SF1">
    <property type="entry name" value="ACETYLTRANSFERASE"/>
    <property type="match status" value="1"/>
</dbReference>
<dbReference type="AlphaFoldDB" id="A0A4Y6UT90"/>
<dbReference type="Gene3D" id="3.40.630.30">
    <property type="match status" value="1"/>
</dbReference>
<dbReference type="RefSeq" id="WP_141445936.1">
    <property type="nucleotide sequence ID" value="NZ_CP041217.1"/>
</dbReference>
<reference evidence="7 8" key="1">
    <citation type="submission" date="2019-06" db="EMBL/GenBank/DDBJ databases">
        <title>Saccharibacillus brassicae sp. nov., an endophytic bacterium isolated from Chinese cabbage seeds (Brassica pekinensis).</title>
        <authorList>
            <person name="Jiang L."/>
            <person name="Lee J."/>
            <person name="Kim S.W."/>
        </authorList>
    </citation>
    <scope>NUCLEOTIDE SEQUENCE [LARGE SCALE GENOMIC DNA]</scope>
    <source>
        <strain evidence="8">KCTC 43072 / ATSA2</strain>
    </source>
</reference>
<dbReference type="InterPro" id="IPR000182">
    <property type="entry name" value="GNAT_dom"/>
</dbReference>
<comment type="catalytic activity">
    <reaction evidence="5">
        <text>glycyl-tRNA(Gly) + acetyl-CoA = N-acetylglycyl-tRNA(Gly) + CoA + H(+)</text>
        <dbReference type="Rhea" id="RHEA:81867"/>
        <dbReference type="Rhea" id="RHEA-COMP:9683"/>
        <dbReference type="Rhea" id="RHEA-COMP:19766"/>
        <dbReference type="ChEBI" id="CHEBI:15378"/>
        <dbReference type="ChEBI" id="CHEBI:57287"/>
        <dbReference type="ChEBI" id="CHEBI:57288"/>
        <dbReference type="ChEBI" id="CHEBI:78522"/>
        <dbReference type="ChEBI" id="CHEBI:232036"/>
    </reaction>
</comment>
<keyword evidence="4" id="KW-0012">Acyltransferase</keyword>
<evidence type="ECO:0000256" key="1">
    <source>
        <dbReference type="ARBA" id="ARBA00022491"/>
    </source>
</evidence>
<dbReference type="Pfam" id="PF00583">
    <property type="entry name" value="Acetyltransf_1"/>
    <property type="match status" value="1"/>
</dbReference>
<dbReference type="PROSITE" id="PS51186">
    <property type="entry name" value="GNAT"/>
    <property type="match status" value="1"/>
</dbReference>
<dbReference type="SUPFAM" id="SSF55729">
    <property type="entry name" value="Acyl-CoA N-acyltransferases (Nat)"/>
    <property type="match status" value="1"/>
</dbReference>
<evidence type="ECO:0000256" key="4">
    <source>
        <dbReference type="ARBA" id="ARBA00023315"/>
    </source>
</evidence>
<evidence type="ECO:0000313" key="7">
    <source>
        <dbReference type="EMBL" id="QDH19547.1"/>
    </source>
</evidence>
<keyword evidence="3 7" id="KW-0808">Transferase</keyword>
<dbReference type="Proteomes" id="UP000316968">
    <property type="component" value="Chromosome"/>
</dbReference>
<keyword evidence="2" id="KW-1277">Toxin-antitoxin system</keyword>
<dbReference type="InterPro" id="IPR016181">
    <property type="entry name" value="Acyl_CoA_acyltransferase"/>
</dbReference>
<evidence type="ECO:0000313" key="8">
    <source>
        <dbReference type="Proteomes" id="UP000316968"/>
    </source>
</evidence>
<evidence type="ECO:0000256" key="5">
    <source>
        <dbReference type="ARBA" id="ARBA00049880"/>
    </source>
</evidence>
<name>A0A4Y6UT90_SACBS</name>
<feature type="domain" description="N-acetyltransferase" evidence="6">
    <location>
        <begin position="3"/>
        <end position="173"/>
    </location>
</feature>
<dbReference type="GO" id="GO:0016747">
    <property type="term" value="F:acyltransferase activity, transferring groups other than amino-acyl groups"/>
    <property type="evidence" value="ECO:0007669"/>
    <property type="project" value="InterPro"/>
</dbReference>
<keyword evidence="1" id="KW-0678">Repressor</keyword>
<protein>
    <submittedName>
        <fullName evidence="7">GNAT family N-acetyltransferase</fullName>
    </submittedName>
</protein>
<dbReference type="CDD" id="cd04301">
    <property type="entry name" value="NAT_SF"/>
    <property type="match status" value="1"/>
</dbReference>
<accession>A0A4Y6UT90</accession>
<evidence type="ECO:0000259" key="6">
    <source>
        <dbReference type="PROSITE" id="PS51186"/>
    </source>
</evidence>
<evidence type="ECO:0000256" key="3">
    <source>
        <dbReference type="ARBA" id="ARBA00022679"/>
    </source>
</evidence>
<sequence>MTLITEQLSDENFPQVATFVCNEEVVTEYLTDSESALNHQKHNSVVTQLYCDERGALVGFSSLQVSSMRVDKSMIHHLRWNESLPKLKTHFPVLHLLFLGVDKKYENQGYGTTIMLEIIALAYKLVEEIGCNFIFVEAIKSPKTLAFYKKFGFFAIDDEDDDLTTLRMAFKIERLPIRQSSSI</sequence>
<dbReference type="KEGG" id="saca:FFV09_00955"/>